<dbReference type="SUPFAM" id="SSF51126">
    <property type="entry name" value="Pectin lyase-like"/>
    <property type="match status" value="1"/>
</dbReference>
<feature type="signal peptide" evidence="1">
    <location>
        <begin position="1"/>
        <end position="27"/>
    </location>
</feature>
<dbReference type="InterPro" id="IPR039448">
    <property type="entry name" value="Beta_helix"/>
</dbReference>
<evidence type="ECO:0000313" key="4">
    <source>
        <dbReference type="Proteomes" id="UP001589645"/>
    </source>
</evidence>
<reference evidence="3 4" key="1">
    <citation type="submission" date="2024-09" db="EMBL/GenBank/DDBJ databases">
        <authorList>
            <person name="Sun Q."/>
            <person name="Mori K."/>
        </authorList>
    </citation>
    <scope>NUCLEOTIDE SEQUENCE [LARGE SCALE GENOMIC DNA]</scope>
    <source>
        <strain evidence="3 4">CECT 8064</strain>
    </source>
</reference>
<dbReference type="Gene3D" id="2.160.20.10">
    <property type="entry name" value="Single-stranded right-handed beta-helix, Pectin lyase-like"/>
    <property type="match status" value="1"/>
</dbReference>
<dbReference type="InterPro" id="IPR035992">
    <property type="entry name" value="Ricin_B-like_lectins"/>
</dbReference>
<evidence type="ECO:0000256" key="1">
    <source>
        <dbReference type="SAM" id="SignalP"/>
    </source>
</evidence>
<organism evidence="3 4">
    <name type="scientific">Vibrio olivae</name>
    <dbReference type="NCBI Taxonomy" id="1243002"/>
    <lineage>
        <taxon>Bacteria</taxon>
        <taxon>Pseudomonadati</taxon>
        <taxon>Pseudomonadota</taxon>
        <taxon>Gammaproteobacteria</taxon>
        <taxon>Vibrionales</taxon>
        <taxon>Vibrionaceae</taxon>
        <taxon>Vibrio</taxon>
    </lineage>
</organism>
<accession>A0ABV5HNV8</accession>
<dbReference type="Gene3D" id="2.80.10.50">
    <property type="match status" value="2"/>
</dbReference>
<dbReference type="InterPro" id="IPR011050">
    <property type="entry name" value="Pectin_lyase_fold/virulence"/>
</dbReference>
<keyword evidence="1" id="KW-0732">Signal</keyword>
<sequence length="484" mass="51828">MKNKTMRRLINIGFIAVVLLMSHFARADAEVMLSGTTWHSAVDGQTVYSGARMFDAVNAAANSMGQGTIHIRNSGSSGPDGGNVYAIRPQAGQTLDFHGNTVTANGGDLVVPVYCDRRDNVTVRNLHVEGSPRYGVWFRGCSFVTLDNITMSLNGQNPVGLGIRVDSSTRDATNLTISGNTVIDGATGHGIETYGIDGINIGDVRVTNNGGCGLILNDSTNAQVGNVWGEYNNIDGGYATFRVANDNGPNIHVNSVYSRHSGRGFFSVSGSRGTTIDYVDIEQATQQGIFLEDAADTHVLAGRVANSSPNCQLVRTTSSSLHVNGCDAVGSTPDNGNNAIISGVYRLTPAHSGMAIDVENCANSDGANLRQWSWLDNACQQFTISPVSGVWHRISPLAAPGRAVDIDSMSNDNSANAMLWENWGGTGQLFRFQSAGQGLWRIINLHSQKCLDIENSSSEEGANLMQYTCLADAQNQKFRLERVQ</sequence>
<gene>
    <name evidence="3" type="ORF">ACFFUV_11580</name>
</gene>
<feature type="domain" description="Ricin B lectin" evidence="2">
    <location>
        <begin position="342"/>
        <end position="481"/>
    </location>
</feature>
<feature type="chain" id="PRO_5047380330" evidence="1">
    <location>
        <begin position="28"/>
        <end position="484"/>
    </location>
</feature>
<dbReference type="InterPro" id="IPR012334">
    <property type="entry name" value="Pectin_lyas_fold"/>
</dbReference>
<proteinExistence type="predicted"/>
<dbReference type="SMART" id="SM00710">
    <property type="entry name" value="PbH1"/>
    <property type="match status" value="6"/>
</dbReference>
<keyword evidence="4" id="KW-1185">Reference proteome</keyword>
<dbReference type="SMART" id="SM00458">
    <property type="entry name" value="RICIN"/>
    <property type="match status" value="1"/>
</dbReference>
<dbReference type="Pfam" id="PF14200">
    <property type="entry name" value="RicinB_lectin_2"/>
    <property type="match status" value="2"/>
</dbReference>
<dbReference type="SUPFAM" id="SSF50370">
    <property type="entry name" value="Ricin B-like lectins"/>
    <property type="match status" value="1"/>
</dbReference>
<dbReference type="Pfam" id="PF13229">
    <property type="entry name" value="Beta_helix"/>
    <property type="match status" value="1"/>
</dbReference>
<comment type="caution">
    <text evidence="3">The sequence shown here is derived from an EMBL/GenBank/DDBJ whole genome shotgun (WGS) entry which is preliminary data.</text>
</comment>
<dbReference type="InterPro" id="IPR006626">
    <property type="entry name" value="PbH1"/>
</dbReference>
<dbReference type="EMBL" id="JBHMEP010000002">
    <property type="protein sequence ID" value="MFB9135602.1"/>
    <property type="molecule type" value="Genomic_DNA"/>
</dbReference>
<protein>
    <submittedName>
        <fullName evidence="3">RICIN domain-containing protein</fullName>
    </submittedName>
</protein>
<dbReference type="PROSITE" id="PS50231">
    <property type="entry name" value="RICIN_B_LECTIN"/>
    <property type="match status" value="1"/>
</dbReference>
<evidence type="ECO:0000259" key="2">
    <source>
        <dbReference type="SMART" id="SM00458"/>
    </source>
</evidence>
<dbReference type="RefSeq" id="WP_390192734.1">
    <property type="nucleotide sequence ID" value="NZ_JBHMEP010000002.1"/>
</dbReference>
<dbReference type="InterPro" id="IPR000772">
    <property type="entry name" value="Ricin_B_lectin"/>
</dbReference>
<evidence type="ECO:0000313" key="3">
    <source>
        <dbReference type="EMBL" id="MFB9135602.1"/>
    </source>
</evidence>
<dbReference type="Proteomes" id="UP001589645">
    <property type="component" value="Unassembled WGS sequence"/>
</dbReference>
<dbReference type="CDD" id="cd00161">
    <property type="entry name" value="beta-trefoil_Ricin-like"/>
    <property type="match status" value="1"/>
</dbReference>
<name>A0ABV5HNV8_9VIBR</name>